<gene>
    <name evidence="2" type="ORF">AWP47_18770</name>
</gene>
<dbReference type="InterPro" id="IPR037125">
    <property type="entry name" value="YajI-like_sf"/>
</dbReference>
<evidence type="ECO:0000256" key="1">
    <source>
        <dbReference type="SAM" id="Coils"/>
    </source>
</evidence>
<protein>
    <submittedName>
        <fullName evidence="2">Uncharacterized protein</fullName>
    </submittedName>
</protein>
<organism evidence="2 3">
    <name type="scientific">Escherichia coli</name>
    <dbReference type="NCBI Taxonomy" id="562"/>
    <lineage>
        <taxon>Bacteria</taxon>
        <taxon>Pseudomonadati</taxon>
        <taxon>Pseudomonadota</taxon>
        <taxon>Gammaproteobacteria</taxon>
        <taxon>Enterobacterales</taxon>
        <taxon>Enterobacteriaceae</taxon>
        <taxon>Escherichia</taxon>
    </lineage>
</organism>
<dbReference type="AlphaFoldDB" id="A0A1Q6B977"/>
<evidence type="ECO:0000313" key="3">
    <source>
        <dbReference type="Proteomes" id="UP000185794"/>
    </source>
</evidence>
<name>A0A1Q6B977_ECOLX</name>
<dbReference type="Proteomes" id="UP000185794">
    <property type="component" value="Unassembled WGS sequence"/>
</dbReference>
<evidence type="ECO:0000313" key="2">
    <source>
        <dbReference type="EMBL" id="OKV07742.1"/>
    </source>
</evidence>
<proteinExistence type="predicted"/>
<dbReference type="EMBL" id="LRKC01000144">
    <property type="protein sequence ID" value="OKV07742.1"/>
    <property type="molecule type" value="Genomic_DNA"/>
</dbReference>
<sequence>MSIKKALLSMLITLPLWVLTGCDYIEKANLIDDLVKQQELQKSKIEILEKEQEQYKRKIEIIENQQINIANTTKVLAGVVKAVKDKQDEFVFTEFNPAQTKYFILNNGSVGLAGRVLAIDAVENGSVIRISLVNLLSVPVSNIGFQATWGNERPTDAKALAKWQRLLFNTTMNSTLQLMPGQWQDINLTLKGVSPNNLKYLKLSINMANLQFDTVQPAETRQRKNKK</sequence>
<dbReference type="PROSITE" id="PS51257">
    <property type="entry name" value="PROKAR_LIPOPROTEIN"/>
    <property type="match status" value="1"/>
</dbReference>
<keyword evidence="1" id="KW-0175">Coiled coil</keyword>
<reference evidence="2 3" key="1">
    <citation type="journal article" date="2017" name="Front. Cell. Infect. Microbiol.">
        <title>Chaperone-usher pili loci of human colonization factor-negative enterotoxigenic Escherichia coli.</title>
        <authorList>
            <person name="Del Canto F."/>
            <person name="Vidal R."/>
            <person name="Stine O.C."/>
            <person name="Pop M."/>
        </authorList>
    </citation>
    <scope>NUCLEOTIDE SEQUENCE [LARGE SCALE GENOMIC DNA]</scope>
    <source>
        <strain evidence="2 3">700324</strain>
    </source>
</reference>
<dbReference type="RefSeq" id="WP_000023347.1">
    <property type="nucleotide sequence ID" value="NZ_AP027953.1"/>
</dbReference>
<accession>A0A1Q6B977</accession>
<comment type="caution">
    <text evidence="2">The sequence shown here is derived from an EMBL/GenBank/DDBJ whole genome shotgun (WGS) entry which is preliminary data.</text>
</comment>
<dbReference type="Gene3D" id="2.60.40.1620">
    <property type="entry name" value="Lipoprotein YajI-like"/>
    <property type="match status" value="1"/>
</dbReference>
<feature type="coiled-coil region" evidence="1">
    <location>
        <begin position="31"/>
        <end position="68"/>
    </location>
</feature>